<dbReference type="SUPFAM" id="SSF110296">
    <property type="entry name" value="Oligoxyloglucan reducing end-specific cellobiohydrolase"/>
    <property type="match status" value="1"/>
</dbReference>
<evidence type="ECO:0000313" key="2">
    <source>
        <dbReference type="Proteomes" id="UP000015354"/>
    </source>
</evidence>
<organism evidence="1 2">
    <name type="scientific">Strigomonas culicis</name>
    <dbReference type="NCBI Taxonomy" id="28005"/>
    <lineage>
        <taxon>Eukaryota</taxon>
        <taxon>Discoba</taxon>
        <taxon>Euglenozoa</taxon>
        <taxon>Kinetoplastea</taxon>
        <taxon>Metakinetoplastina</taxon>
        <taxon>Trypanosomatida</taxon>
        <taxon>Trypanosomatidae</taxon>
        <taxon>Strigomonadinae</taxon>
        <taxon>Strigomonas</taxon>
    </lineage>
</organism>
<dbReference type="OrthoDB" id="276706at2759"/>
<evidence type="ECO:0000313" key="1">
    <source>
        <dbReference type="EMBL" id="EPY34603.1"/>
    </source>
</evidence>
<keyword evidence="2" id="KW-1185">Reference proteome</keyword>
<proteinExistence type="predicted"/>
<dbReference type="Proteomes" id="UP000015354">
    <property type="component" value="Unassembled WGS sequence"/>
</dbReference>
<gene>
    <name evidence="1" type="ORF">STCU_01499</name>
</gene>
<reference evidence="1 2" key="1">
    <citation type="journal article" date="2013" name="PLoS ONE">
        <title>Predicting the Proteins of Angomonas deanei, Strigomonas culicis and Their Respective Endosymbionts Reveals New Aspects of the Trypanosomatidae Family.</title>
        <authorList>
            <person name="Motta M.C."/>
            <person name="Martins A.C."/>
            <person name="de Souza S.S."/>
            <person name="Catta-Preta C.M."/>
            <person name="Silva R."/>
            <person name="Klein C.C."/>
            <person name="de Almeida L.G."/>
            <person name="de Lima Cunha O."/>
            <person name="Ciapina L.P."/>
            <person name="Brocchi M."/>
            <person name="Colabardini A.C."/>
            <person name="de Araujo Lima B."/>
            <person name="Machado C.R."/>
            <person name="de Almeida Soares C.M."/>
            <person name="Probst C.M."/>
            <person name="de Menezes C.B."/>
            <person name="Thompson C.E."/>
            <person name="Bartholomeu D.C."/>
            <person name="Gradia D.F."/>
            <person name="Pavoni D.P."/>
            <person name="Grisard E.C."/>
            <person name="Fantinatti-Garboggini F."/>
            <person name="Marchini F.K."/>
            <person name="Rodrigues-Luiz G.F."/>
            <person name="Wagner G."/>
            <person name="Goldman G.H."/>
            <person name="Fietto J.L."/>
            <person name="Elias M.C."/>
            <person name="Goldman M.H."/>
            <person name="Sagot M.F."/>
            <person name="Pereira M."/>
            <person name="Stoco P.H."/>
            <person name="de Mendonca-Neto R.P."/>
            <person name="Teixeira S.M."/>
            <person name="Maciel T.E."/>
            <person name="de Oliveira Mendes T.A."/>
            <person name="Urmenyi T.P."/>
            <person name="de Souza W."/>
            <person name="Schenkman S."/>
            <person name="de Vasconcelos A.T."/>
        </authorList>
    </citation>
    <scope>NUCLEOTIDE SEQUENCE [LARGE SCALE GENOMIC DNA]</scope>
</reference>
<sequence length="497" mass="53726">MNKCSEVTALLRRSSKMTQDRILFICYCLLGSQEGECATEEGCGRLSLASLCMLLRYAFPGAPPRFLFALGSNSMLLRSPDRGATWKTVFSPHPTPTDAHDRNDTKENGGVALGDIMAVLQGRNEAGVDVRDENVLWVVCQGETVVFGGKKGIIGLSGNRGLSFTLHEDEFASLVGKAAKLSYAALLDSTHLVVTCEEKVILAELLPGEDSGSPWTLSAPKLLLTCKQNVCLLQVHERGTQCEIIVAEPSLLHYSPDSGSHFVELEHSFGFIRGIDFLSSTRNTHLPRFPSEARVLQGEKVTKTKRADSSSDPVSYEYAVGVKKSLDLATLRGVMSGVERSFLTVDHGGNTAYRYLFICGVGTEVLPYDYSAMLCICLRASGEELCAYTIGSRVSYVPYTRSGPGEALLCATSTVPESDKTTFIRGNSSGVAFSGDGVKWSDPKRSSPVSIIPCDGGDVIVCGQRNTITTFSCNATATWPIPSELRIPSLINVAYLQ</sequence>
<protein>
    <submittedName>
        <fullName evidence="1">Uncharacterized protein</fullName>
    </submittedName>
</protein>
<accession>S9V0T3</accession>
<dbReference type="EMBL" id="ATMH01001499">
    <property type="protein sequence ID" value="EPY34603.1"/>
    <property type="molecule type" value="Genomic_DNA"/>
</dbReference>
<name>S9V0T3_9TRYP</name>
<comment type="caution">
    <text evidence="1">The sequence shown here is derived from an EMBL/GenBank/DDBJ whole genome shotgun (WGS) entry which is preliminary data.</text>
</comment>
<dbReference type="AlphaFoldDB" id="S9V0T3"/>